<organism evidence="1 2">
    <name type="scientific">Abeliophyllum distichum</name>
    <dbReference type="NCBI Taxonomy" id="126358"/>
    <lineage>
        <taxon>Eukaryota</taxon>
        <taxon>Viridiplantae</taxon>
        <taxon>Streptophyta</taxon>
        <taxon>Embryophyta</taxon>
        <taxon>Tracheophyta</taxon>
        <taxon>Spermatophyta</taxon>
        <taxon>Magnoliopsida</taxon>
        <taxon>eudicotyledons</taxon>
        <taxon>Gunneridae</taxon>
        <taxon>Pentapetalae</taxon>
        <taxon>asterids</taxon>
        <taxon>lamiids</taxon>
        <taxon>Lamiales</taxon>
        <taxon>Oleaceae</taxon>
        <taxon>Forsythieae</taxon>
        <taxon>Abeliophyllum</taxon>
    </lineage>
</organism>
<evidence type="ECO:0000313" key="1">
    <source>
        <dbReference type="EMBL" id="KAL2471275.1"/>
    </source>
</evidence>
<reference evidence="2" key="1">
    <citation type="submission" date="2024-07" db="EMBL/GenBank/DDBJ databases">
        <title>Two chromosome-level genome assemblies of Korean endemic species Abeliophyllum distichum and Forsythia ovata (Oleaceae).</title>
        <authorList>
            <person name="Jang H."/>
        </authorList>
    </citation>
    <scope>NUCLEOTIDE SEQUENCE [LARGE SCALE GENOMIC DNA]</scope>
</reference>
<accession>A0ABD1Q514</accession>
<keyword evidence="2" id="KW-1185">Reference proteome</keyword>
<protein>
    <submittedName>
        <fullName evidence="1">Uncharacterized protein</fullName>
    </submittedName>
</protein>
<name>A0ABD1Q514_9LAMI</name>
<dbReference type="Proteomes" id="UP001604336">
    <property type="component" value="Unassembled WGS sequence"/>
</dbReference>
<proteinExistence type="predicted"/>
<gene>
    <name evidence="1" type="ORF">Adt_39411</name>
</gene>
<dbReference type="EMBL" id="JBFOLK010000012">
    <property type="protein sequence ID" value="KAL2471275.1"/>
    <property type="molecule type" value="Genomic_DNA"/>
</dbReference>
<comment type="caution">
    <text evidence="1">The sequence shown here is derived from an EMBL/GenBank/DDBJ whole genome shotgun (WGS) entry which is preliminary data.</text>
</comment>
<evidence type="ECO:0000313" key="2">
    <source>
        <dbReference type="Proteomes" id="UP001604336"/>
    </source>
</evidence>
<sequence length="162" mass="18064">MSTNSSSGESSEAIVVMSSREVSPKLVEVLFHSRVDTCMEEEINIAGYDGLGLVGSGPGATSLEFVGRWAIEDFFLIFIEADLDSLRQTFRVPRTSAFMLWSPHERAYVLWESCVALHIQSFNAGMRLPLDPFYRCVLRAYGLAPTQVALKGWSQMAESLYL</sequence>
<dbReference type="AlphaFoldDB" id="A0ABD1Q514"/>